<gene>
    <name evidence="14" type="ORF">GJ743_17125</name>
</gene>
<dbReference type="CDD" id="cd03425">
    <property type="entry name" value="NUDIX_MutT_NudA_like"/>
    <property type="match status" value="1"/>
</dbReference>
<evidence type="ECO:0000256" key="5">
    <source>
        <dbReference type="ARBA" id="ARBA00022723"/>
    </source>
</evidence>
<accession>A0A6I3MA69</accession>
<dbReference type="GO" id="GO:0044715">
    <property type="term" value="F:8-oxo-dGDP phosphatase activity"/>
    <property type="evidence" value="ECO:0007669"/>
    <property type="project" value="TreeGrafter"/>
</dbReference>
<comment type="cofactor">
    <cofactor evidence="1">
        <name>Mg(2+)</name>
        <dbReference type="ChEBI" id="CHEBI:18420"/>
    </cofactor>
</comment>
<dbReference type="Proteomes" id="UP000433071">
    <property type="component" value="Unassembled WGS sequence"/>
</dbReference>
<evidence type="ECO:0000256" key="9">
    <source>
        <dbReference type="ARBA" id="ARBA00023204"/>
    </source>
</evidence>
<keyword evidence="15" id="KW-1185">Reference proteome</keyword>
<evidence type="ECO:0000256" key="12">
    <source>
        <dbReference type="RuleBase" id="RU003476"/>
    </source>
</evidence>
<evidence type="ECO:0000256" key="6">
    <source>
        <dbReference type="ARBA" id="ARBA00022763"/>
    </source>
</evidence>
<dbReference type="EC" id="3.6.1.55" evidence="11"/>
<keyword evidence="3" id="KW-0515">Mutator protein</keyword>
<evidence type="ECO:0000256" key="3">
    <source>
        <dbReference type="ARBA" id="ARBA00022457"/>
    </source>
</evidence>
<dbReference type="PROSITE" id="PS00893">
    <property type="entry name" value="NUDIX_BOX"/>
    <property type="match status" value="1"/>
</dbReference>
<dbReference type="PANTHER" id="PTHR47707:SF1">
    <property type="entry name" value="NUDIX HYDROLASE FAMILY PROTEIN"/>
    <property type="match status" value="1"/>
</dbReference>
<keyword evidence="5" id="KW-0479">Metal-binding</keyword>
<proteinExistence type="inferred from homology"/>
<evidence type="ECO:0000256" key="10">
    <source>
        <dbReference type="ARBA" id="ARBA00035861"/>
    </source>
</evidence>
<dbReference type="InterPro" id="IPR000086">
    <property type="entry name" value="NUDIX_hydrolase_dom"/>
</dbReference>
<dbReference type="AlphaFoldDB" id="A0A6I3MA69"/>
<evidence type="ECO:0000313" key="14">
    <source>
        <dbReference type="EMBL" id="MTH70095.1"/>
    </source>
</evidence>
<dbReference type="OrthoDB" id="9804442at2"/>
<dbReference type="EMBL" id="WMLB01000042">
    <property type="protein sequence ID" value="MTH70095.1"/>
    <property type="molecule type" value="Genomic_DNA"/>
</dbReference>
<reference evidence="14 15" key="1">
    <citation type="submission" date="2019-11" db="EMBL/GenBank/DDBJ databases">
        <title>Agromyces kandeliae sp. nov., isolated from mangrove soil.</title>
        <authorList>
            <person name="Wang R."/>
        </authorList>
    </citation>
    <scope>NUCLEOTIDE SEQUENCE [LARGE SCALE GENOMIC DNA]</scope>
    <source>
        <strain evidence="14 15">JCM 11433</strain>
    </source>
</reference>
<dbReference type="GO" id="GO:0008413">
    <property type="term" value="F:8-oxo-7,8-dihydroguanosine triphosphate pyrophosphatase activity"/>
    <property type="evidence" value="ECO:0007669"/>
    <property type="project" value="TreeGrafter"/>
</dbReference>
<sequence length="130" mass="13964">MQVVAAAIRDGETVLACRRAAGKAAAGQWEFPGGKVEPGEDPRAALRRELLEELTVEVEIGDLVDRSRTEVGNLIIDLATYDVTLAGSRPKTSTDHDMLTWVHFRDLSSLGWAAPDLPAVAAIVERAALS</sequence>
<dbReference type="InterPro" id="IPR015797">
    <property type="entry name" value="NUDIX_hydrolase-like_dom_sf"/>
</dbReference>
<dbReference type="SUPFAM" id="SSF55811">
    <property type="entry name" value="Nudix"/>
    <property type="match status" value="1"/>
</dbReference>
<dbReference type="InterPro" id="IPR047127">
    <property type="entry name" value="MutT-like"/>
</dbReference>
<evidence type="ECO:0000259" key="13">
    <source>
        <dbReference type="PROSITE" id="PS51462"/>
    </source>
</evidence>
<comment type="caution">
    <text evidence="14">The sequence shown here is derived from an EMBL/GenBank/DDBJ whole genome shotgun (WGS) entry which is preliminary data.</text>
</comment>
<dbReference type="PROSITE" id="PS51462">
    <property type="entry name" value="NUDIX"/>
    <property type="match status" value="1"/>
</dbReference>
<dbReference type="GO" id="GO:0035539">
    <property type="term" value="F:8-oxo-7,8-dihydrodeoxyguanosine triphosphate pyrophosphatase activity"/>
    <property type="evidence" value="ECO:0007669"/>
    <property type="project" value="UniProtKB-EC"/>
</dbReference>
<dbReference type="GO" id="GO:0006281">
    <property type="term" value="P:DNA repair"/>
    <property type="evidence" value="ECO:0007669"/>
    <property type="project" value="UniProtKB-KW"/>
</dbReference>
<dbReference type="GO" id="GO:0046872">
    <property type="term" value="F:metal ion binding"/>
    <property type="evidence" value="ECO:0007669"/>
    <property type="project" value="UniProtKB-KW"/>
</dbReference>
<protein>
    <recommendedName>
        <fullName evidence="11">8-oxo-dGTP diphosphatase</fullName>
        <ecNumber evidence="11">3.6.1.55</ecNumber>
    </recommendedName>
</protein>
<dbReference type="InterPro" id="IPR020084">
    <property type="entry name" value="NUDIX_hydrolase_CS"/>
</dbReference>
<evidence type="ECO:0000256" key="4">
    <source>
        <dbReference type="ARBA" id="ARBA00022705"/>
    </source>
</evidence>
<comment type="similarity">
    <text evidence="2 12">Belongs to the Nudix hydrolase family.</text>
</comment>
<comment type="catalytic activity">
    <reaction evidence="10">
        <text>8-oxo-dGTP + H2O = 8-oxo-dGMP + diphosphate + H(+)</text>
        <dbReference type="Rhea" id="RHEA:31575"/>
        <dbReference type="ChEBI" id="CHEBI:15377"/>
        <dbReference type="ChEBI" id="CHEBI:15378"/>
        <dbReference type="ChEBI" id="CHEBI:33019"/>
        <dbReference type="ChEBI" id="CHEBI:63224"/>
        <dbReference type="ChEBI" id="CHEBI:77896"/>
        <dbReference type="EC" id="3.6.1.55"/>
    </reaction>
</comment>
<dbReference type="PANTHER" id="PTHR47707">
    <property type="entry name" value="8-OXO-DGTP DIPHOSPHATASE"/>
    <property type="match status" value="1"/>
</dbReference>
<dbReference type="Pfam" id="PF00293">
    <property type="entry name" value="NUDIX"/>
    <property type="match status" value="1"/>
</dbReference>
<keyword evidence="8" id="KW-0460">Magnesium</keyword>
<keyword evidence="7 12" id="KW-0378">Hydrolase</keyword>
<keyword evidence="9" id="KW-0234">DNA repair</keyword>
<dbReference type="GO" id="GO:0006260">
    <property type="term" value="P:DNA replication"/>
    <property type="evidence" value="ECO:0007669"/>
    <property type="project" value="UniProtKB-KW"/>
</dbReference>
<evidence type="ECO:0000256" key="11">
    <source>
        <dbReference type="ARBA" id="ARBA00038905"/>
    </source>
</evidence>
<dbReference type="Gene3D" id="3.90.79.10">
    <property type="entry name" value="Nucleoside Triphosphate Pyrophosphohydrolase"/>
    <property type="match status" value="1"/>
</dbReference>
<evidence type="ECO:0000313" key="15">
    <source>
        <dbReference type="Proteomes" id="UP000433071"/>
    </source>
</evidence>
<name>A0A6I3MA69_9MICO</name>
<dbReference type="PRINTS" id="PR00502">
    <property type="entry name" value="NUDIXFAMILY"/>
</dbReference>
<evidence type="ECO:0000256" key="2">
    <source>
        <dbReference type="ARBA" id="ARBA00005582"/>
    </source>
</evidence>
<evidence type="ECO:0000256" key="7">
    <source>
        <dbReference type="ARBA" id="ARBA00022801"/>
    </source>
</evidence>
<evidence type="ECO:0000256" key="1">
    <source>
        <dbReference type="ARBA" id="ARBA00001946"/>
    </source>
</evidence>
<organism evidence="14 15">
    <name type="scientific">Agromyces bracchium</name>
    <dbReference type="NCBI Taxonomy" id="88376"/>
    <lineage>
        <taxon>Bacteria</taxon>
        <taxon>Bacillati</taxon>
        <taxon>Actinomycetota</taxon>
        <taxon>Actinomycetes</taxon>
        <taxon>Micrococcales</taxon>
        <taxon>Microbacteriaceae</taxon>
        <taxon>Agromyces</taxon>
    </lineage>
</organism>
<evidence type="ECO:0000256" key="8">
    <source>
        <dbReference type="ARBA" id="ARBA00022842"/>
    </source>
</evidence>
<dbReference type="InterPro" id="IPR020476">
    <property type="entry name" value="Nudix_hydrolase"/>
</dbReference>
<dbReference type="GO" id="GO:0044716">
    <property type="term" value="F:8-oxo-GDP phosphatase activity"/>
    <property type="evidence" value="ECO:0007669"/>
    <property type="project" value="TreeGrafter"/>
</dbReference>
<keyword evidence="6" id="KW-0227">DNA damage</keyword>
<keyword evidence="4" id="KW-0235">DNA replication</keyword>
<feature type="domain" description="Nudix hydrolase" evidence="13">
    <location>
        <begin position="1"/>
        <end position="124"/>
    </location>
</feature>